<protein>
    <submittedName>
        <fullName evidence="3">CTR2 protein</fullName>
    </submittedName>
</protein>
<comment type="caution">
    <text evidence="3">The sequence shown here is derived from an EMBL/GenBank/DDBJ whole genome shotgun (WGS) entry which is preliminary data.</text>
</comment>
<gene>
    <name evidence="3" type="primary">Ctr2_1</name>
    <name evidence="3" type="ORF">G6Z75_0012131</name>
</gene>
<dbReference type="GO" id="GO:0006508">
    <property type="term" value="P:proteolysis"/>
    <property type="evidence" value="ECO:0007669"/>
    <property type="project" value="InterPro"/>
</dbReference>
<keyword evidence="1" id="KW-0812">Transmembrane</keyword>
<feature type="transmembrane region" description="Helical" evidence="1">
    <location>
        <begin position="12"/>
        <end position="32"/>
    </location>
</feature>
<accession>A0A836JHL2</accession>
<dbReference type="InterPro" id="IPR001254">
    <property type="entry name" value="Trypsin_dom"/>
</dbReference>
<dbReference type="Proteomes" id="UP000667349">
    <property type="component" value="Unassembled WGS sequence"/>
</dbReference>
<feature type="domain" description="Peptidase S1" evidence="2">
    <location>
        <begin position="34"/>
        <end position="89"/>
    </location>
</feature>
<evidence type="ECO:0000259" key="2">
    <source>
        <dbReference type="Pfam" id="PF00089"/>
    </source>
</evidence>
<keyword evidence="1" id="KW-0472">Membrane</keyword>
<dbReference type="EMBL" id="JAANHZ010000204">
    <property type="protein sequence ID" value="KAG5314119.1"/>
    <property type="molecule type" value="Genomic_DNA"/>
</dbReference>
<name>A0A836JHL2_9HYME</name>
<dbReference type="GO" id="GO:0004252">
    <property type="term" value="F:serine-type endopeptidase activity"/>
    <property type="evidence" value="ECO:0007669"/>
    <property type="project" value="InterPro"/>
</dbReference>
<keyword evidence="4" id="KW-1185">Reference proteome</keyword>
<feature type="non-terminal residue" evidence="3">
    <location>
        <position position="1"/>
    </location>
</feature>
<evidence type="ECO:0000313" key="4">
    <source>
        <dbReference type="Proteomes" id="UP000667349"/>
    </source>
</evidence>
<dbReference type="InterPro" id="IPR009003">
    <property type="entry name" value="Peptidase_S1_PA"/>
</dbReference>
<dbReference type="SUPFAM" id="SSF50494">
    <property type="entry name" value="Trypsin-like serine proteases"/>
    <property type="match status" value="1"/>
</dbReference>
<dbReference type="InterPro" id="IPR043504">
    <property type="entry name" value="Peptidase_S1_PA_chymotrypsin"/>
</dbReference>
<feature type="non-terminal residue" evidence="3">
    <location>
        <position position="90"/>
    </location>
</feature>
<evidence type="ECO:0000313" key="3">
    <source>
        <dbReference type="EMBL" id="KAG5314119.1"/>
    </source>
</evidence>
<dbReference type="AlphaFoldDB" id="A0A836JHL2"/>
<reference evidence="3" key="1">
    <citation type="submission" date="2020-02" db="EMBL/GenBank/DDBJ databases">
        <title>Relaxed selection underlies rapid genomic changes in the transitions from sociality to social parasitism in ants.</title>
        <authorList>
            <person name="Bi X."/>
        </authorList>
    </citation>
    <scope>NUCLEOTIDE SEQUENCE</scope>
    <source>
        <strain evidence="3">BGI-DK2013a</strain>
        <tissue evidence="3">Whole body</tissue>
    </source>
</reference>
<dbReference type="Pfam" id="PF00089">
    <property type="entry name" value="Trypsin"/>
    <property type="match status" value="1"/>
</dbReference>
<keyword evidence="1" id="KW-1133">Transmembrane helix</keyword>
<evidence type="ECO:0000256" key="1">
    <source>
        <dbReference type="SAM" id="Phobius"/>
    </source>
</evidence>
<dbReference type="Gene3D" id="2.40.10.10">
    <property type="entry name" value="Trypsin-like serine proteases"/>
    <property type="match status" value="1"/>
</dbReference>
<organism evidence="3 4">
    <name type="scientific">Acromyrmex insinuator</name>
    <dbReference type="NCBI Taxonomy" id="230686"/>
    <lineage>
        <taxon>Eukaryota</taxon>
        <taxon>Metazoa</taxon>
        <taxon>Ecdysozoa</taxon>
        <taxon>Arthropoda</taxon>
        <taxon>Hexapoda</taxon>
        <taxon>Insecta</taxon>
        <taxon>Pterygota</taxon>
        <taxon>Neoptera</taxon>
        <taxon>Endopterygota</taxon>
        <taxon>Hymenoptera</taxon>
        <taxon>Apocrita</taxon>
        <taxon>Aculeata</taxon>
        <taxon>Formicoidea</taxon>
        <taxon>Formicidae</taxon>
        <taxon>Myrmicinae</taxon>
        <taxon>Acromyrmex</taxon>
    </lineage>
</organism>
<sequence length="90" mass="9933">MVTQGRDLSVSRLTFIMTVFVNMFGHTCLYFIDKIEFCTFITYGTGLCNGDSGSGLIRNSDNTIVGLVPDGISCAECYPDIYTNVYSYVS</sequence>
<proteinExistence type="predicted"/>